<evidence type="ECO:0000256" key="2">
    <source>
        <dbReference type="SAM" id="Phobius"/>
    </source>
</evidence>
<dbReference type="Proteomes" id="UP000377595">
    <property type="component" value="Unassembled WGS sequence"/>
</dbReference>
<dbReference type="InterPro" id="IPR000157">
    <property type="entry name" value="TIR_dom"/>
</dbReference>
<keyword evidence="2" id="KW-0472">Membrane</keyword>
<accession>A0A5M3Y0G2</accession>
<comment type="caution">
    <text evidence="4">The sequence shown here is derived from an EMBL/GenBank/DDBJ whole genome shotgun (WGS) entry which is preliminary data.</text>
</comment>
<feature type="domain" description="TIR" evidence="3">
    <location>
        <begin position="1"/>
        <end position="134"/>
    </location>
</feature>
<dbReference type="RefSeq" id="WP_155350424.1">
    <property type="nucleotide sequence ID" value="NZ_BAAAHM010000019.1"/>
</dbReference>
<evidence type="ECO:0000313" key="4">
    <source>
        <dbReference type="EMBL" id="GES25669.1"/>
    </source>
</evidence>
<evidence type="ECO:0000256" key="1">
    <source>
        <dbReference type="SAM" id="MobiDB-lite"/>
    </source>
</evidence>
<evidence type="ECO:0000259" key="3">
    <source>
        <dbReference type="PROSITE" id="PS50104"/>
    </source>
</evidence>
<dbReference type="Gene3D" id="3.40.50.10140">
    <property type="entry name" value="Toll/interleukin-1 receptor homology (TIR) domain"/>
    <property type="match status" value="1"/>
</dbReference>
<protein>
    <recommendedName>
        <fullName evidence="3">TIR domain-containing protein</fullName>
    </recommendedName>
</protein>
<dbReference type="Pfam" id="PF13676">
    <property type="entry name" value="TIR_2"/>
    <property type="match status" value="1"/>
</dbReference>
<dbReference type="SUPFAM" id="SSF52200">
    <property type="entry name" value="Toll/Interleukin receptor TIR domain"/>
    <property type="match status" value="1"/>
</dbReference>
<organism evidence="4 5">
    <name type="scientific">Acrocarpospora pleiomorpha</name>
    <dbReference type="NCBI Taxonomy" id="90975"/>
    <lineage>
        <taxon>Bacteria</taxon>
        <taxon>Bacillati</taxon>
        <taxon>Actinomycetota</taxon>
        <taxon>Actinomycetes</taxon>
        <taxon>Streptosporangiales</taxon>
        <taxon>Streptosporangiaceae</taxon>
        <taxon>Acrocarpospora</taxon>
    </lineage>
</organism>
<gene>
    <name evidence="4" type="ORF">Aple_085680</name>
</gene>
<dbReference type="SMART" id="SM00255">
    <property type="entry name" value="TIR"/>
    <property type="match status" value="1"/>
</dbReference>
<feature type="transmembrane region" description="Helical" evidence="2">
    <location>
        <begin position="156"/>
        <end position="177"/>
    </location>
</feature>
<reference evidence="4 5" key="1">
    <citation type="submission" date="2019-10" db="EMBL/GenBank/DDBJ databases">
        <title>Whole genome shotgun sequence of Acrocarpospora pleiomorpha NBRC 16267.</title>
        <authorList>
            <person name="Ichikawa N."/>
            <person name="Kimura A."/>
            <person name="Kitahashi Y."/>
            <person name="Komaki H."/>
            <person name="Oguchi A."/>
        </authorList>
    </citation>
    <scope>NUCLEOTIDE SEQUENCE [LARGE SCALE GENOMIC DNA]</scope>
    <source>
        <strain evidence="4 5">NBRC 16267</strain>
    </source>
</reference>
<dbReference type="EMBL" id="BLAF01000071">
    <property type="protein sequence ID" value="GES25669.1"/>
    <property type="molecule type" value="Genomic_DNA"/>
</dbReference>
<proteinExistence type="predicted"/>
<keyword evidence="2" id="KW-0812">Transmembrane</keyword>
<feature type="region of interest" description="Disordered" evidence="1">
    <location>
        <begin position="130"/>
        <end position="150"/>
    </location>
</feature>
<dbReference type="AlphaFoldDB" id="A0A5M3Y0G2"/>
<keyword evidence="5" id="KW-1185">Reference proteome</keyword>
<evidence type="ECO:0000313" key="5">
    <source>
        <dbReference type="Proteomes" id="UP000377595"/>
    </source>
</evidence>
<dbReference type="PROSITE" id="PS50104">
    <property type="entry name" value="TIR"/>
    <property type="match status" value="1"/>
</dbReference>
<sequence>MTDAFISHAPDDIEWVRWVAERLRQEALTVSYEESLRSPGELKVDVIENAIQNAAHGILVFSKAALRDRWVRETYATLIRRSVENGQRLIPVVIEAVTLPDFARNRFSIDLSGADGPDRDSRLEELIRALRGQPPIPAAPPDDETRPDRPRHRRRVIIAAVAAGIAVVVVAVTVAVLGPFDWRDPDVVDGDRAKPSNATQPAVVGDVRKADPCSMLDAKVLARFGDTRIDTNYGEFDRCDVLVSKKDSGHAVAHVNLNFVSKLIGPGSVRRTQEGHVAVGEPQSRAKECAQNLLLADGNQVLIRAKQLESPAPDPCALAQVATDHAVTVLNRGPVPERPVPFPANSLANIDACALLDDAALSVIPGISAHDPERDFANWGCEWRSTTANAGVDLEFSQDDDLTDNGQPTRLGGRRSYVAPEDRTCVVHMEHRSYTDAVGEPTIEVVMVTVDGPQPNKALCDTAEALATAVAKKLPKP</sequence>
<dbReference type="OrthoDB" id="9762169at2"/>
<dbReference type="GO" id="GO:0007165">
    <property type="term" value="P:signal transduction"/>
    <property type="evidence" value="ECO:0007669"/>
    <property type="project" value="InterPro"/>
</dbReference>
<dbReference type="InterPro" id="IPR035897">
    <property type="entry name" value="Toll_tir_struct_dom_sf"/>
</dbReference>
<name>A0A5M3Y0G2_9ACTN</name>
<keyword evidence="2" id="KW-1133">Transmembrane helix</keyword>